<evidence type="ECO:0000256" key="1">
    <source>
        <dbReference type="SAM" id="MobiDB-lite"/>
    </source>
</evidence>
<organism evidence="2">
    <name type="scientific">Tanacetum cinerariifolium</name>
    <name type="common">Dalmatian daisy</name>
    <name type="synonym">Chrysanthemum cinerariifolium</name>
    <dbReference type="NCBI Taxonomy" id="118510"/>
    <lineage>
        <taxon>Eukaryota</taxon>
        <taxon>Viridiplantae</taxon>
        <taxon>Streptophyta</taxon>
        <taxon>Embryophyta</taxon>
        <taxon>Tracheophyta</taxon>
        <taxon>Spermatophyta</taxon>
        <taxon>Magnoliopsida</taxon>
        <taxon>eudicotyledons</taxon>
        <taxon>Gunneridae</taxon>
        <taxon>Pentapetalae</taxon>
        <taxon>asterids</taxon>
        <taxon>campanulids</taxon>
        <taxon>Asterales</taxon>
        <taxon>Asteraceae</taxon>
        <taxon>Asteroideae</taxon>
        <taxon>Anthemideae</taxon>
        <taxon>Anthemidinae</taxon>
        <taxon>Tanacetum</taxon>
    </lineage>
</organism>
<gene>
    <name evidence="2" type="ORF">Tci_050354</name>
</gene>
<name>A0A6L2MWL4_TANCI</name>
<sequence>MASEHSSLEPALHEITHATISSRLLPNLPPSTPVNPPALEVIALIVEVVAPSPAASTGSPSSTIVDQDAPSASNSQTSPGTQSTIISNNVEEENHDLDVAHMNNDPFFGIPIPENDSESSSLDVIPTVVHIADPNSEHITK</sequence>
<feature type="region of interest" description="Disordered" evidence="1">
    <location>
        <begin position="53"/>
        <end position="92"/>
    </location>
</feature>
<proteinExistence type="predicted"/>
<reference evidence="2" key="1">
    <citation type="journal article" date="2019" name="Sci. Rep.">
        <title>Draft genome of Tanacetum cinerariifolium, the natural source of mosquito coil.</title>
        <authorList>
            <person name="Yamashiro T."/>
            <person name="Shiraishi A."/>
            <person name="Satake H."/>
            <person name="Nakayama K."/>
        </authorList>
    </citation>
    <scope>NUCLEOTIDE SEQUENCE</scope>
</reference>
<comment type="caution">
    <text evidence="2">The sequence shown here is derived from an EMBL/GenBank/DDBJ whole genome shotgun (WGS) entry which is preliminary data.</text>
</comment>
<dbReference type="EMBL" id="BKCJ010007660">
    <property type="protein sequence ID" value="GEU78376.1"/>
    <property type="molecule type" value="Genomic_DNA"/>
</dbReference>
<feature type="compositionally biased region" description="Low complexity" evidence="1">
    <location>
        <begin position="53"/>
        <end position="63"/>
    </location>
</feature>
<dbReference type="AlphaFoldDB" id="A0A6L2MWL4"/>
<feature type="compositionally biased region" description="Polar residues" evidence="1">
    <location>
        <begin position="70"/>
        <end position="89"/>
    </location>
</feature>
<evidence type="ECO:0000313" key="2">
    <source>
        <dbReference type="EMBL" id="GEU78376.1"/>
    </source>
</evidence>
<protein>
    <submittedName>
        <fullName evidence="2">Uncharacterized protein</fullName>
    </submittedName>
</protein>
<accession>A0A6L2MWL4</accession>